<sequence length="86" mass="10002">MHLNINLSAGLVTVLLATSAVGSVLPYGVRGSRHYHTVDVRNDEQQARDLEEASLYDRDVQERVPFRGTDFRRKRPLRRQRRRDTL</sequence>
<keyword evidence="4" id="KW-1185">Reference proteome</keyword>
<keyword evidence="2" id="KW-0732">Signal</keyword>
<dbReference type="Proteomes" id="UP001285441">
    <property type="component" value="Unassembled WGS sequence"/>
</dbReference>
<evidence type="ECO:0000256" key="1">
    <source>
        <dbReference type="SAM" id="MobiDB-lite"/>
    </source>
</evidence>
<accession>A0AAE0P844</accession>
<proteinExistence type="predicted"/>
<organism evidence="3 4">
    <name type="scientific">Podospora didyma</name>
    <dbReference type="NCBI Taxonomy" id="330526"/>
    <lineage>
        <taxon>Eukaryota</taxon>
        <taxon>Fungi</taxon>
        <taxon>Dikarya</taxon>
        <taxon>Ascomycota</taxon>
        <taxon>Pezizomycotina</taxon>
        <taxon>Sordariomycetes</taxon>
        <taxon>Sordariomycetidae</taxon>
        <taxon>Sordariales</taxon>
        <taxon>Podosporaceae</taxon>
        <taxon>Podospora</taxon>
    </lineage>
</organism>
<dbReference type="EMBL" id="JAULSW010000001">
    <property type="protein sequence ID" value="KAK3395052.1"/>
    <property type="molecule type" value="Genomic_DNA"/>
</dbReference>
<evidence type="ECO:0000313" key="4">
    <source>
        <dbReference type="Proteomes" id="UP001285441"/>
    </source>
</evidence>
<evidence type="ECO:0000256" key="2">
    <source>
        <dbReference type="SAM" id="SignalP"/>
    </source>
</evidence>
<feature type="signal peptide" evidence="2">
    <location>
        <begin position="1"/>
        <end position="22"/>
    </location>
</feature>
<protein>
    <submittedName>
        <fullName evidence="3">Uncharacterized protein</fullName>
    </submittedName>
</protein>
<feature type="compositionally biased region" description="Basic residues" evidence="1">
    <location>
        <begin position="72"/>
        <end position="86"/>
    </location>
</feature>
<gene>
    <name evidence="3" type="ORF">B0H63DRAFT_556151</name>
</gene>
<reference evidence="3" key="1">
    <citation type="journal article" date="2023" name="Mol. Phylogenet. Evol.">
        <title>Genome-scale phylogeny and comparative genomics of the fungal order Sordariales.</title>
        <authorList>
            <person name="Hensen N."/>
            <person name="Bonometti L."/>
            <person name="Westerberg I."/>
            <person name="Brannstrom I.O."/>
            <person name="Guillou S."/>
            <person name="Cros-Aarteil S."/>
            <person name="Calhoun S."/>
            <person name="Haridas S."/>
            <person name="Kuo A."/>
            <person name="Mondo S."/>
            <person name="Pangilinan J."/>
            <person name="Riley R."/>
            <person name="LaButti K."/>
            <person name="Andreopoulos B."/>
            <person name="Lipzen A."/>
            <person name="Chen C."/>
            <person name="Yan M."/>
            <person name="Daum C."/>
            <person name="Ng V."/>
            <person name="Clum A."/>
            <person name="Steindorff A."/>
            <person name="Ohm R.A."/>
            <person name="Martin F."/>
            <person name="Silar P."/>
            <person name="Natvig D.O."/>
            <person name="Lalanne C."/>
            <person name="Gautier V."/>
            <person name="Ament-Velasquez S.L."/>
            <person name="Kruys A."/>
            <person name="Hutchinson M.I."/>
            <person name="Powell A.J."/>
            <person name="Barry K."/>
            <person name="Miller A.N."/>
            <person name="Grigoriev I.V."/>
            <person name="Debuchy R."/>
            <person name="Gladieux P."/>
            <person name="Hiltunen Thoren M."/>
            <person name="Johannesson H."/>
        </authorList>
    </citation>
    <scope>NUCLEOTIDE SEQUENCE</scope>
    <source>
        <strain evidence="3">CBS 232.78</strain>
    </source>
</reference>
<feature type="chain" id="PRO_5042100828" evidence="2">
    <location>
        <begin position="23"/>
        <end position="86"/>
    </location>
</feature>
<evidence type="ECO:0000313" key="3">
    <source>
        <dbReference type="EMBL" id="KAK3395052.1"/>
    </source>
</evidence>
<comment type="caution">
    <text evidence="3">The sequence shown here is derived from an EMBL/GenBank/DDBJ whole genome shotgun (WGS) entry which is preliminary data.</text>
</comment>
<name>A0AAE0P844_9PEZI</name>
<reference evidence="3" key="2">
    <citation type="submission" date="2023-06" db="EMBL/GenBank/DDBJ databases">
        <authorList>
            <consortium name="Lawrence Berkeley National Laboratory"/>
            <person name="Haridas S."/>
            <person name="Hensen N."/>
            <person name="Bonometti L."/>
            <person name="Westerberg I."/>
            <person name="Brannstrom I.O."/>
            <person name="Guillou S."/>
            <person name="Cros-Aarteil S."/>
            <person name="Calhoun S."/>
            <person name="Kuo A."/>
            <person name="Mondo S."/>
            <person name="Pangilinan J."/>
            <person name="Riley R."/>
            <person name="LaButti K."/>
            <person name="Andreopoulos B."/>
            <person name="Lipzen A."/>
            <person name="Chen C."/>
            <person name="Yanf M."/>
            <person name="Daum C."/>
            <person name="Ng V."/>
            <person name="Clum A."/>
            <person name="Steindorff A."/>
            <person name="Ohm R."/>
            <person name="Martin F."/>
            <person name="Silar P."/>
            <person name="Natvig D."/>
            <person name="Lalanne C."/>
            <person name="Gautier V."/>
            <person name="Ament-velasquez S.L."/>
            <person name="Kruys A."/>
            <person name="Hutchinson M.I."/>
            <person name="Powell A.J."/>
            <person name="Barry K."/>
            <person name="Miller A.N."/>
            <person name="Grigoriev I.V."/>
            <person name="Debuchy R."/>
            <person name="Gladieux P."/>
            <person name="Thoren M.H."/>
            <person name="Johannesson H."/>
        </authorList>
    </citation>
    <scope>NUCLEOTIDE SEQUENCE</scope>
    <source>
        <strain evidence="3">CBS 232.78</strain>
    </source>
</reference>
<feature type="region of interest" description="Disordered" evidence="1">
    <location>
        <begin position="67"/>
        <end position="86"/>
    </location>
</feature>
<dbReference type="AlphaFoldDB" id="A0AAE0P844"/>